<dbReference type="EMBL" id="CACTIH010000041">
    <property type="protein sequence ID" value="CAA2939147.1"/>
    <property type="molecule type" value="Genomic_DNA"/>
</dbReference>
<comment type="caution">
    <text evidence="3">The sequence shown here is derived from an EMBL/GenBank/DDBJ whole genome shotgun (WGS) entry which is preliminary data.</text>
</comment>
<dbReference type="Gene3D" id="3.30.559.10">
    <property type="entry name" value="Chloramphenicol acetyltransferase-like domain"/>
    <property type="match status" value="2"/>
</dbReference>
<evidence type="ECO:0000313" key="4">
    <source>
        <dbReference type="Proteomes" id="UP000594638"/>
    </source>
</evidence>
<dbReference type="GO" id="GO:0016747">
    <property type="term" value="F:acyltransferase activity, transferring groups other than amino-acyl groups"/>
    <property type="evidence" value="ECO:0007669"/>
    <property type="project" value="TreeGrafter"/>
</dbReference>
<accession>A0A8S0PDN9</accession>
<organism evidence="3 4">
    <name type="scientific">Olea europaea subsp. europaea</name>
    <dbReference type="NCBI Taxonomy" id="158383"/>
    <lineage>
        <taxon>Eukaryota</taxon>
        <taxon>Viridiplantae</taxon>
        <taxon>Streptophyta</taxon>
        <taxon>Embryophyta</taxon>
        <taxon>Tracheophyta</taxon>
        <taxon>Spermatophyta</taxon>
        <taxon>Magnoliopsida</taxon>
        <taxon>eudicotyledons</taxon>
        <taxon>Gunneridae</taxon>
        <taxon>Pentapetalae</taxon>
        <taxon>asterids</taxon>
        <taxon>lamiids</taxon>
        <taxon>Lamiales</taxon>
        <taxon>Oleaceae</taxon>
        <taxon>Oleeae</taxon>
        <taxon>Olea</taxon>
    </lineage>
</organism>
<evidence type="ECO:0000256" key="2">
    <source>
        <dbReference type="ARBA" id="ARBA00022679"/>
    </source>
</evidence>
<dbReference type="Gramene" id="OE9A099070T1">
    <property type="protein sequence ID" value="OE9A099070C1"/>
    <property type="gene ID" value="OE9A099070"/>
</dbReference>
<evidence type="ECO:0000313" key="3">
    <source>
        <dbReference type="EMBL" id="CAA2939147.1"/>
    </source>
</evidence>
<dbReference type="PANTHER" id="PTHR31642:SF310">
    <property type="entry name" value="FATTY ALCOHOL:CAFFEOYL-COA ACYLTRANSFERASE"/>
    <property type="match status" value="1"/>
</dbReference>
<dbReference type="Proteomes" id="UP000594638">
    <property type="component" value="Unassembled WGS sequence"/>
</dbReference>
<comment type="similarity">
    <text evidence="1">Belongs to the plant acyltransferase family.</text>
</comment>
<dbReference type="InterPro" id="IPR050317">
    <property type="entry name" value="Plant_Fungal_Acyltransferase"/>
</dbReference>
<sequence>MKLIVDCTGEGAIFVEAKADCELEDLGDIMKPDPVTLGKPVYDIPGAKNILEIPPLVAQVKIEDISNTIELYKEEMLYKSFSFDLEKLEHLRKKALQDGNLEKCTTFEALSAYEWKARCEVLNMKPDQQTKLLFAVDERSRFEPQISEGYLGNAIVLTNSLCKAGELQYNPFSFAVKLVQEAVKMVTDGYMISAIDYFEATRARPSLTATLLITTWMRLSLHTTNFDWGEPVLSGPVVLPEKKVILFLSHEKERKSINMFLGLLASAMEPFERLMNT</sequence>
<dbReference type="Pfam" id="PF02458">
    <property type="entry name" value="Transferase"/>
    <property type="match status" value="2"/>
</dbReference>
<dbReference type="PANTHER" id="PTHR31642">
    <property type="entry name" value="TRICHOTHECENE 3-O-ACETYLTRANSFERASE"/>
    <property type="match status" value="1"/>
</dbReference>
<dbReference type="InterPro" id="IPR023213">
    <property type="entry name" value="CAT-like_dom_sf"/>
</dbReference>
<gene>
    <name evidence="3" type="ORF">OLEA9_A099070</name>
</gene>
<dbReference type="AlphaFoldDB" id="A0A8S0PDN9"/>
<evidence type="ECO:0000256" key="1">
    <source>
        <dbReference type="ARBA" id="ARBA00009861"/>
    </source>
</evidence>
<protein>
    <submittedName>
        <fullName evidence="3">Omega-hydroxypalmitate O-feruloyl transferase-like</fullName>
    </submittedName>
</protein>
<dbReference type="OrthoDB" id="671439at2759"/>
<keyword evidence="4" id="KW-1185">Reference proteome</keyword>
<reference evidence="3 4" key="1">
    <citation type="submission" date="2019-12" db="EMBL/GenBank/DDBJ databases">
        <authorList>
            <person name="Alioto T."/>
            <person name="Alioto T."/>
            <person name="Gomez Garrido J."/>
        </authorList>
    </citation>
    <scope>NUCLEOTIDE SEQUENCE [LARGE SCALE GENOMIC DNA]</scope>
</reference>
<keyword evidence="2 3" id="KW-0808">Transferase</keyword>
<name>A0A8S0PDN9_OLEEU</name>
<proteinExistence type="inferred from homology"/>